<evidence type="ECO:0000256" key="2">
    <source>
        <dbReference type="ARBA" id="ARBA00010617"/>
    </source>
</evidence>
<dbReference type="InterPro" id="IPR002401">
    <property type="entry name" value="Cyt_P450_E_grp-I"/>
</dbReference>
<evidence type="ECO:0000256" key="5">
    <source>
        <dbReference type="ARBA" id="ARBA00023002"/>
    </source>
</evidence>
<evidence type="ECO:0000256" key="10">
    <source>
        <dbReference type="SAM" id="SignalP"/>
    </source>
</evidence>
<dbReference type="GO" id="GO:0016705">
    <property type="term" value="F:oxidoreductase activity, acting on paired donors, with incorporation or reduction of molecular oxygen"/>
    <property type="evidence" value="ECO:0007669"/>
    <property type="project" value="InterPro"/>
</dbReference>
<gene>
    <name evidence="12" type="ORF">EDS130_LOCUS25062</name>
    <name evidence="11" type="ORF">XAT740_LOCUS21289</name>
</gene>
<dbReference type="InterPro" id="IPR036396">
    <property type="entry name" value="Cyt_P450_sf"/>
</dbReference>
<dbReference type="PANTHER" id="PTHR24292:SF102">
    <property type="entry name" value="CYTOCHROME P450 FAMILY-RELATED"/>
    <property type="match status" value="1"/>
</dbReference>
<keyword evidence="5 9" id="KW-0560">Oxidoreductase</keyword>
<evidence type="ECO:0000313" key="13">
    <source>
        <dbReference type="Proteomes" id="UP000663828"/>
    </source>
</evidence>
<comment type="similarity">
    <text evidence="2 9">Belongs to the cytochrome P450 family.</text>
</comment>
<dbReference type="PRINTS" id="PR00385">
    <property type="entry name" value="P450"/>
</dbReference>
<dbReference type="Proteomes" id="UP000663852">
    <property type="component" value="Unassembled WGS sequence"/>
</dbReference>
<feature type="signal peptide" evidence="10">
    <location>
        <begin position="1"/>
        <end position="20"/>
    </location>
</feature>
<evidence type="ECO:0000256" key="8">
    <source>
        <dbReference type="PIRSR" id="PIRSR602401-1"/>
    </source>
</evidence>
<evidence type="ECO:0000256" key="3">
    <source>
        <dbReference type="ARBA" id="ARBA00022617"/>
    </source>
</evidence>
<keyword evidence="6 8" id="KW-0408">Iron</keyword>
<organism evidence="11 13">
    <name type="scientific">Adineta ricciae</name>
    <name type="common">Rotifer</name>
    <dbReference type="NCBI Taxonomy" id="249248"/>
    <lineage>
        <taxon>Eukaryota</taxon>
        <taxon>Metazoa</taxon>
        <taxon>Spiralia</taxon>
        <taxon>Gnathifera</taxon>
        <taxon>Rotifera</taxon>
        <taxon>Eurotatoria</taxon>
        <taxon>Bdelloidea</taxon>
        <taxon>Adinetida</taxon>
        <taxon>Adinetidae</taxon>
        <taxon>Adineta</taxon>
    </lineage>
</organism>
<evidence type="ECO:0000313" key="11">
    <source>
        <dbReference type="EMBL" id="CAF1157375.1"/>
    </source>
</evidence>
<name>A0A814T6R8_ADIRI</name>
<evidence type="ECO:0008006" key="14">
    <source>
        <dbReference type="Google" id="ProtNLM"/>
    </source>
</evidence>
<dbReference type="OrthoDB" id="2789670at2759"/>
<dbReference type="AlphaFoldDB" id="A0A814T6R8"/>
<dbReference type="EMBL" id="CAJNOJ010000145">
    <property type="protein sequence ID" value="CAF1195589.1"/>
    <property type="molecule type" value="Genomic_DNA"/>
</dbReference>
<dbReference type="Gene3D" id="1.10.630.10">
    <property type="entry name" value="Cytochrome P450"/>
    <property type="match status" value="1"/>
</dbReference>
<dbReference type="GO" id="GO:0020037">
    <property type="term" value="F:heme binding"/>
    <property type="evidence" value="ECO:0007669"/>
    <property type="project" value="InterPro"/>
</dbReference>
<keyword evidence="13" id="KW-1185">Reference proteome</keyword>
<dbReference type="InterPro" id="IPR017972">
    <property type="entry name" value="Cyt_P450_CS"/>
</dbReference>
<dbReference type="InterPro" id="IPR050476">
    <property type="entry name" value="Insect_CytP450_Detox"/>
</dbReference>
<dbReference type="GO" id="GO:0005506">
    <property type="term" value="F:iron ion binding"/>
    <property type="evidence" value="ECO:0007669"/>
    <property type="project" value="InterPro"/>
</dbReference>
<feature type="chain" id="PRO_5036410800" description="Cytochrome P450" evidence="10">
    <location>
        <begin position="21"/>
        <end position="538"/>
    </location>
</feature>
<proteinExistence type="inferred from homology"/>
<dbReference type="GO" id="GO:0004497">
    <property type="term" value="F:monooxygenase activity"/>
    <property type="evidence" value="ECO:0007669"/>
    <property type="project" value="UniProtKB-KW"/>
</dbReference>
<protein>
    <recommendedName>
        <fullName evidence="14">Cytochrome P450</fullName>
    </recommendedName>
</protein>
<comment type="cofactor">
    <cofactor evidence="1 8">
        <name>heme</name>
        <dbReference type="ChEBI" id="CHEBI:30413"/>
    </cofactor>
</comment>
<dbReference type="SUPFAM" id="SSF48264">
    <property type="entry name" value="Cytochrome P450"/>
    <property type="match status" value="1"/>
</dbReference>
<feature type="binding site" description="axial binding residue" evidence="8">
    <location>
        <position position="484"/>
    </location>
    <ligand>
        <name>heme</name>
        <dbReference type="ChEBI" id="CHEBI:30413"/>
    </ligand>
    <ligandPart>
        <name>Fe</name>
        <dbReference type="ChEBI" id="CHEBI:18248"/>
    </ligandPart>
</feature>
<keyword evidence="3 8" id="KW-0349">Heme</keyword>
<dbReference type="PROSITE" id="PS00086">
    <property type="entry name" value="CYTOCHROME_P450"/>
    <property type="match status" value="1"/>
</dbReference>
<dbReference type="Proteomes" id="UP000663828">
    <property type="component" value="Unassembled WGS sequence"/>
</dbReference>
<reference evidence="11" key="1">
    <citation type="submission" date="2021-02" db="EMBL/GenBank/DDBJ databases">
        <authorList>
            <person name="Nowell W R."/>
        </authorList>
    </citation>
    <scope>NUCLEOTIDE SEQUENCE</scope>
</reference>
<dbReference type="InterPro" id="IPR001128">
    <property type="entry name" value="Cyt_P450"/>
</dbReference>
<dbReference type="EMBL" id="CAJNOR010001523">
    <property type="protein sequence ID" value="CAF1157375.1"/>
    <property type="molecule type" value="Genomic_DNA"/>
</dbReference>
<evidence type="ECO:0000256" key="7">
    <source>
        <dbReference type="ARBA" id="ARBA00023033"/>
    </source>
</evidence>
<sequence>MDSLLIILLIILLLLGCFLAFNRYRDYQYFKERGIPTPPFNFLFGHLLKMWSADSFAHQLQKWTVQHGKIYGIFAGSSPIYIVSDVDFLEQVFIKQFSNFYRHATDVTEHTVTKSKRGLLIASGNQWRRQKQIVGSIISTGMKQMNSLFDKCINDMLVTLETSTNTDNEEFNIYPLYKATFWNMACGTFGIDTSMEKEATDELFDTFEKFFTTNANDYTLLRAVEMFPSFDTILLRLFELYNGVGQFISRIIWRIFRNMMFEGYALYRVKQQLLSLFEKRWKNSNYWRTVQTQTTDFLAMMSVMLTFDPITDEKDTVEGKSEQQQQQRLIGPHEIVDNAFAFMGAQYVGNAAIMACSSHILATHRDVQKKLLEEIDHFLPPINQKQIDGDVVAKMPYLDMFIREILRMYPISTLGIERRCMKDTIVQGLHVTKGSVIQADVYSIHFDPDLWGPEDPKSFCPERHSTTRRHAMALLFFGAGPRMCPGVRLALTTAKMLLVRLLQKYTIESSQNQEALLDFKEKVIQLPTDAWIKLVVRK</sequence>
<comment type="caution">
    <text evidence="11">The sequence shown here is derived from an EMBL/GenBank/DDBJ whole genome shotgun (WGS) entry which is preliminary data.</text>
</comment>
<accession>A0A814T6R8</accession>
<evidence type="ECO:0000256" key="1">
    <source>
        <dbReference type="ARBA" id="ARBA00001971"/>
    </source>
</evidence>
<dbReference type="Pfam" id="PF00067">
    <property type="entry name" value="p450"/>
    <property type="match status" value="1"/>
</dbReference>
<evidence type="ECO:0000256" key="9">
    <source>
        <dbReference type="RuleBase" id="RU000461"/>
    </source>
</evidence>
<evidence type="ECO:0000313" key="12">
    <source>
        <dbReference type="EMBL" id="CAF1195589.1"/>
    </source>
</evidence>
<keyword evidence="4 8" id="KW-0479">Metal-binding</keyword>
<dbReference type="PANTHER" id="PTHR24292">
    <property type="entry name" value="CYTOCHROME P450"/>
    <property type="match status" value="1"/>
</dbReference>
<evidence type="ECO:0000256" key="4">
    <source>
        <dbReference type="ARBA" id="ARBA00022723"/>
    </source>
</evidence>
<dbReference type="PRINTS" id="PR00463">
    <property type="entry name" value="EP450I"/>
</dbReference>
<keyword evidence="10" id="KW-0732">Signal</keyword>
<keyword evidence="7 9" id="KW-0503">Monooxygenase</keyword>
<evidence type="ECO:0000256" key="6">
    <source>
        <dbReference type="ARBA" id="ARBA00023004"/>
    </source>
</evidence>